<dbReference type="Gene3D" id="3.40.50.720">
    <property type="entry name" value="NAD(P)-binding Rossmann-like Domain"/>
    <property type="match status" value="1"/>
</dbReference>
<organism evidence="8">
    <name type="scientific">Salix viminalis</name>
    <name type="common">Common osier</name>
    <name type="synonym">Basket willow</name>
    <dbReference type="NCBI Taxonomy" id="40686"/>
    <lineage>
        <taxon>Eukaryota</taxon>
        <taxon>Viridiplantae</taxon>
        <taxon>Streptophyta</taxon>
        <taxon>Embryophyta</taxon>
        <taxon>Tracheophyta</taxon>
        <taxon>Spermatophyta</taxon>
        <taxon>Magnoliopsida</taxon>
        <taxon>eudicotyledons</taxon>
        <taxon>Gunneridae</taxon>
        <taxon>Pentapetalae</taxon>
        <taxon>rosids</taxon>
        <taxon>fabids</taxon>
        <taxon>Malpighiales</taxon>
        <taxon>Salicaceae</taxon>
        <taxon>Saliceae</taxon>
        <taxon>Salix</taxon>
    </lineage>
</organism>
<evidence type="ECO:0000259" key="7">
    <source>
        <dbReference type="PROSITE" id="PS51201"/>
    </source>
</evidence>
<dbReference type="GO" id="GO:0006813">
    <property type="term" value="P:potassium ion transport"/>
    <property type="evidence" value="ECO:0007669"/>
    <property type="project" value="InterPro"/>
</dbReference>
<evidence type="ECO:0000313" key="8">
    <source>
        <dbReference type="EMBL" id="VFU47953.1"/>
    </source>
</evidence>
<dbReference type="Pfam" id="PF06241">
    <property type="entry name" value="Castor_Poll_mid"/>
    <property type="match status" value="1"/>
</dbReference>
<dbReference type="AlphaFoldDB" id="A0A6N2M2B1"/>
<dbReference type="InterPro" id="IPR003148">
    <property type="entry name" value="RCK_N"/>
</dbReference>
<evidence type="ECO:0000256" key="1">
    <source>
        <dbReference type="ARBA" id="ARBA00004141"/>
    </source>
</evidence>
<dbReference type="InterPro" id="IPR010420">
    <property type="entry name" value="CASTOR/POLLUX/SYM8_dom"/>
</dbReference>
<keyword evidence="4 6" id="KW-1133">Transmembrane helix</keyword>
<keyword evidence="5 6" id="KW-0472">Membrane</keyword>
<keyword evidence="3 6" id="KW-0812">Transmembrane</keyword>
<accession>A0A6N2M2B1</accession>
<feature type="transmembrane region" description="Helical" evidence="6">
    <location>
        <begin position="191"/>
        <end position="214"/>
    </location>
</feature>
<proteinExistence type="inferred from homology"/>
<protein>
    <recommendedName>
        <fullName evidence="7">RCK N-terminal domain-containing protein</fullName>
    </recommendedName>
</protein>
<evidence type="ECO:0000256" key="2">
    <source>
        <dbReference type="ARBA" id="ARBA00008577"/>
    </source>
</evidence>
<dbReference type="GO" id="GO:0016020">
    <property type="term" value="C:membrane"/>
    <property type="evidence" value="ECO:0007669"/>
    <property type="project" value="UniProtKB-SubCell"/>
</dbReference>
<name>A0A6N2M2B1_SALVM</name>
<comment type="subcellular location">
    <subcellularLocation>
        <location evidence="1">Membrane</location>
        <topology evidence="1">Multi-pass membrane protein</topology>
    </subcellularLocation>
</comment>
<dbReference type="PROSITE" id="PS51201">
    <property type="entry name" value="RCK_N"/>
    <property type="match status" value="1"/>
</dbReference>
<dbReference type="EMBL" id="CAADRP010001685">
    <property type="protein sequence ID" value="VFU47953.1"/>
    <property type="molecule type" value="Genomic_DNA"/>
</dbReference>
<dbReference type="SUPFAM" id="SSF81324">
    <property type="entry name" value="Voltage-gated potassium channels"/>
    <property type="match status" value="1"/>
</dbReference>
<reference evidence="8" key="1">
    <citation type="submission" date="2019-03" db="EMBL/GenBank/DDBJ databases">
        <authorList>
            <person name="Mank J."/>
            <person name="Almeida P."/>
        </authorList>
    </citation>
    <scope>NUCLEOTIDE SEQUENCE</scope>
    <source>
        <strain evidence="8">78183</strain>
    </source>
</reference>
<dbReference type="PANTHER" id="PTHR31563:SF13">
    <property type="entry name" value="ION CHANNEL POLLUX-LIKE 1-RELATED"/>
    <property type="match status" value="1"/>
</dbReference>
<evidence type="ECO:0000256" key="4">
    <source>
        <dbReference type="ARBA" id="ARBA00022989"/>
    </source>
</evidence>
<dbReference type="PANTHER" id="PTHR31563">
    <property type="entry name" value="ION CHANNEL POLLUX-RELATED"/>
    <property type="match status" value="1"/>
</dbReference>
<gene>
    <name evidence="8" type="ORF">SVIM_LOCUS310684</name>
</gene>
<evidence type="ECO:0000256" key="5">
    <source>
        <dbReference type="ARBA" id="ARBA00023136"/>
    </source>
</evidence>
<comment type="similarity">
    <text evidence="2">Belongs to the castor/pollux (TC 1.A.1.23) family.</text>
</comment>
<evidence type="ECO:0000256" key="3">
    <source>
        <dbReference type="ARBA" id="ARBA00022692"/>
    </source>
</evidence>
<feature type="domain" description="RCK N-terminal" evidence="7">
    <location>
        <begin position="291"/>
        <end position="440"/>
    </location>
</feature>
<dbReference type="InterPro" id="IPR044849">
    <property type="entry name" value="CASTOR/POLLUX/SYM8-like"/>
</dbReference>
<feature type="transmembrane region" description="Helical" evidence="6">
    <location>
        <begin position="249"/>
        <end position="267"/>
    </location>
</feature>
<sequence>MLLSHLQSSHPWTLPPRIPVLKQTSSSSSSPERKLLPCHFWWLRPSALGACNFRLRSAGGNWKANNQTKWHKFDSVVCTNIPDSHPEFLCMMPNSSSEGRQAKLTIGSIATCCLLTWLKSANTWTKNIVQDLLPFLLGTLRATNSPFACMSNSLNKPTPLRLDVSLPSLQDIKWSLSRLLYLFNMQLERNVAMSFVVLLVACFSFVIIGGFLFFKFRGSQSLEDCFWEAWACLCSSSTHLRQRTRVERVIGFVLAIWGILFYSRLLSTMTEQFRNNMQRLREGAQVQVLETDHIIICGVNSHLSFILKQLNKYHESAVRLGTATARRQRILLMSDLPRKHMDKLADNITRDLSHIDVLTKSCSLSLTKSFERAAAGKARAIIILPTKGDRYEIDTNAFLSVLALQPITKMDAVPTIVEVSNTNTCDLLKSISGVKVEPVENVASKLFVQCSRQKGLIKIYKHLLNYRSTP</sequence>
<evidence type="ECO:0000256" key="6">
    <source>
        <dbReference type="SAM" id="Phobius"/>
    </source>
</evidence>